<organism evidence="3 4">
    <name type="scientific">Tectimicrobiota bacterium</name>
    <dbReference type="NCBI Taxonomy" id="2528274"/>
    <lineage>
        <taxon>Bacteria</taxon>
        <taxon>Pseudomonadati</taxon>
        <taxon>Nitrospinota/Tectimicrobiota group</taxon>
        <taxon>Candidatus Tectimicrobiota</taxon>
    </lineage>
</organism>
<feature type="coiled-coil region" evidence="1">
    <location>
        <begin position="171"/>
        <end position="254"/>
    </location>
</feature>
<proteinExistence type="predicted"/>
<feature type="coiled-coil region" evidence="1">
    <location>
        <begin position="434"/>
        <end position="602"/>
    </location>
</feature>
<keyword evidence="1" id="KW-0175">Coiled coil</keyword>
<evidence type="ECO:0000313" key="4">
    <source>
        <dbReference type="Proteomes" id="UP000712673"/>
    </source>
</evidence>
<feature type="non-terminal residue" evidence="3">
    <location>
        <position position="903"/>
    </location>
</feature>
<dbReference type="GO" id="GO:0016887">
    <property type="term" value="F:ATP hydrolysis activity"/>
    <property type="evidence" value="ECO:0007669"/>
    <property type="project" value="InterPro"/>
</dbReference>
<feature type="domain" description="Rad50/SbcC-type AAA" evidence="2">
    <location>
        <begin position="5"/>
        <end position="203"/>
    </location>
</feature>
<dbReference type="GO" id="GO:0006302">
    <property type="term" value="P:double-strand break repair"/>
    <property type="evidence" value="ECO:0007669"/>
    <property type="project" value="InterPro"/>
</dbReference>
<dbReference type="SUPFAM" id="SSF75712">
    <property type="entry name" value="Rad50 coiled-coil Zn hook"/>
    <property type="match status" value="1"/>
</dbReference>
<evidence type="ECO:0000313" key="3">
    <source>
        <dbReference type="EMBL" id="MBM3224584.1"/>
    </source>
</evidence>
<dbReference type="InterPro" id="IPR027417">
    <property type="entry name" value="P-loop_NTPase"/>
</dbReference>
<protein>
    <submittedName>
        <fullName evidence="3">SMC family ATPase</fullName>
    </submittedName>
</protein>
<dbReference type="Pfam" id="PF13476">
    <property type="entry name" value="AAA_23"/>
    <property type="match status" value="1"/>
</dbReference>
<evidence type="ECO:0000259" key="2">
    <source>
        <dbReference type="Pfam" id="PF13476"/>
    </source>
</evidence>
<accession>A0A937W0G5</accession>
<evidence type="ECO:0000256" key="1">
    <source>
        <dbReference type="SAM" id="Coils"/>
    </source>
</evidence>
<dbReference type="Gene3D" id="3.40.50.300">
    <property type="entry name" value="P-loop containing nucleotide triphosphate hydrolases"/>
    <property type="match status" value="1"/>
</dbReference>
<sequence>MIPLSLRLRNFMSYGEDATPLDFSRFSTACLTGDNGHGKSTLLDAITWALWGETRAKSLDDIVRLGQDEAEVEFIFDLENDRYRVLRKRSLKTRQSALELQGFDAATQRYRPLSGTSIRETEAKIVQLLHMNYDTFINSVFVLQGRADEFTTRRPGERKRILADILGLSVYDALETRARAHRNEMDQEVKTLLQRLAELQEDVARKDELATAVTTHQETLTQLQAELLTAQQHLEQLRQRQSTLELQSQRAQDGARRLQHLQHEALDIAQQLTMHQRRMADYEAILQQESAILTGYQALQQLKEQERVYSAQAEEYTTLQQRQTALQQAITTEQYRLELEQRSAHQREHELAQKIQASDTFLQQAPRIAVAYSALQEARQQDTTMAQTLQRRYTLEQDKSQVEFRMQQQRHKLELEQRSLLDRQRDWQLKEATLPGMQRQADELQQQLADLEQHTKRLEQIRADGVAVRVQLETSLPQAQEALQKEIHEHEDKRVLLTAAGAHCPLCEKTLSDQERRRVIQKLAQEVVQREARIADLKREQQQLLTQRQQLRLEYKQVEQQVAQRQSLEQQYAASQAGLAEALRAQDNLANVLQALQDLDARLMAGTYAAAELSRLQELSTELTSLAYDKETHETVKRTLTKLADVEIQHSRLQQVEAELVALRAQHHEVTQQSTTLQQTLQSGQFALVERLEYHTVTEQLARLDFSPAAHHTLRQRIQEQQYIERQYLQLEAARTHLAEERTTLHTLQERQQRVTTDLTTLEQEQQQYARELGALQGIRQEALHTEAEVHTLREREGMARVALGRSQSQYEHCLQQEIELQRKQQQRDQAVTERTLYGDLAQMFGKNGIQAIMIENAIPELEDEANQILGRVTHNAMHLTLETQRDTRTGGVAETLDIKISD</sequence>
<name>A0A937W0G5_UNCTE</name>
<dbReference type="AlphaFoldDB" id="A0A937W0G5"/>
<feature type="coiled-coil region" evidence="1">
    <location>
        <begin position="731"/>
        <end position="782"/>
    </location>
</feature>
<reference evidence="3" key="1">
    <citation type="submission" date="2019-03" db="EMBL/GenBank/DDBJ databases">
        <title>Lake Tanganyika Metagenome-Assembled Genomes (MAGs).</title>
        <authorList>
            <person name="Tran P."/>
        </authorList>
    </citation>
    <scope>NUCLEOTIDE SEQUENCE</scope>
    <source>
        <strain evidence="3">K_DeepCast_65m_m2_066</strain>
    </source>
</reference>
<dbReference type="Proteomes" id="UP000712673">
    <property type="component" value="Unassembled WGS sequence"/>
</dbReference>
<dbReference type="EMBL" id="VGLS01000358">
    <property type="protein sequence ID" value="MBM3224584.1"/>
    <property type="molecule type" value="Genomic_DNA"/>
</dbReference>
<comment type="caution">
    <text evidence="3">The sequence shown here is derived from an EMBL/GenBank/DDBJ whole genome shotgun (WGS) entry which is preliminary data.</text>
</comment>
<dbReference type="PANTHER" id="PTHR32114">
    <property type="entry name" value="ABC TRANSPORTER ABCH.3"/>
    <property type="match status" value="1"/>
</dbReference>
<feature type="coiled-coil region" evidence="1">
    <location>
        <begin position="646"/>
        <end position="673"/>
    </location>
</feature>
<dbReference type="SUPFAM" id="SSF52540">
    <property type="entry name" value="P-loop containing nucleoside triphosphate hydrolases"/>
    <property type="match status" value="1"/>
</dbReference>
<dbReference type="PANTHER" id="PTHR32114:SF2">
    <property type="entry name" value="ABC TRANSPORTER ABCH.3"/>
    <property type="match status" value="1"/>
</dbReference>
<dbReference type="InterPro" id="IPR038729">
    <property type="entry name" value="Rad50/SbcC_AAA"/>
</dbReference>
<dbReference type="Gene3D" id="1.10.287.510">
    <property type="entry name" value="Helix hairpin bin"/>
    <property type="match status" value="1"/>
</dbReference>
<gene>
    <name evidence="3" type="ORF">FJZ47_12380</name>
</gene>